<keyword evidence="16" id="KW-1185">Reference proteome</keyword>
<feature type="transmembrane region" description="Helical" evidence="12">
    <location>
        <begin position="157"/>
        <end position="181"/>
    </location>
</feature>
<evidence type="ECO:0000256" key="6">
    <source>
        <dbReference type="ARBA" id="ARBA00022683"/>
    </source>
</evidence>
<dbReference type="PANTHER" id="PTHR30175:SF3">
    <property type="entry name" value="PTS SYSTEM N-ACETYLMURAMIC ACID-SPECIFIC EIIBC COMPONENT"/>
    <property type="match status" value="1"/>
</dbReference>
<sequence>MDYKELARQIYEITGPADNITQAYHCMTRLRLQVVDEHFTKADLGRLRGVMGINKAGDEWQIVLGPGKAAQVTQEFLALLEAERKNGPAATVSDLAARASVGDGQALHEAIRQKNATPAKNALKKIAQIFVPIIPAFIACGLITGLLNVFLKAAPELAAWPAVQVLAVAGNAAFWGLNIFVGINAARVFGGAPMLGGVMAAILSHPALANITLFHEPLVPGRGGIIAVILVVLFSSWLEKKLHRLIPDTFDLFLTPFLVVVISTAVALCICQPVGGFLSEGIGYAATESIGRGGALTGFILGGTFLPMVMLGIHQGLTPIHAELLSRYGVTILLPVLAMAGGGQVGAAAAVYLKTKNKALRRTIASALPIGLMGVGEPLIYGVTLPLGKPFIGACIGGACGGAVQAAYMVGASALGISGLPLAASTDHIAVYLCGLCVAYLTGFIATWFIGFDDPKEDALL</sequence>
<dbReference type="PROSITE" id="PS51103">
    <property type="entry name" value="PTS_EIIC_TYPE_1"/>
    <property type="match status" value="1"/>
</dbReference>
<comment type="subcellular location">
    <subcellularLocation>
        <location evidence="1">Cell membrane</location>
        <topology evidence="1">Multi-pass membrane protein</topology>
    </subcellularLocation>
</comment>
<dbReference type="InterPro" id="IPR018113">
    <property type="entry name" value="PTrfase_EIIB_Cys"/>
</dbReference>
<keyword evidence="10 12" id="KW-0472">Membrane</keyword>
<dbReference type="InterPro" id="IPR001996">
    <property type="entry name" value="PTS_IIB_1"/>
</dbReference>
<feature type="transmembrane region" description="Helical" evidence="12">
    <location>
        <begin position="219"/>
        <end position="238"/>
    </location>
</feature>
<comment type="caution">
    <text evidence="15">The sequence shown here is derived from an EMBL/GenBank/DDBJ whole genome shotgun (WGS) entry which is preliminary data.</text>
</comment>
<dbReference type="Pfam" id="PF02378">
    <property type="entry name" value="PTS_EIIC"/>
    <property type="match status" value="1"/>
</dbReference>
<feature type="transmembrane region" description="Helical" evidence="12">
    <location>
        <begin position="295"/>
        <end position="313"/>
    </location>
</feature>
<gene>
    <name evidence="15" type="ORF">H8J70_09285</name>
</gene>
<accession>A0ABR6VL91</accession>
<evidence type="ECO:0000256" key="5">
    <source>
        <dbReference type="ARBA" id="ARBA00022679"/>
    </source>
</evidence>
<keyword evidence="8" id="KW-0418">Kinase</keyword>
<feature type="domain" description="PTS EIIC type-1" evidence="14">
    <location>
        <begin position="124"/>
        <end position="461"/>
    </location>
</feature>
<evidence type="ECO:0000256" key="8">
    <source>
        <dbReference type="ARBA" id="ARBA00022777"/>
    </source>
</evidence>
<evidence type="ECO:0000256" key="1">
    <source>
        <dbReference type="ARBA" id="ARBA00004651"/>
    </source>
</evidence>
<evidence type="ECO:0000313" key="15">
    <source>
        <dbReference type="EMBL" id="MBC3537444.1"/>
    </source>
</evidence>
<feature type="transmembrane region" description="Helical" evidence="12">
    <location>
        <begin position="364"/>
        <end position="384"/>
    </location>
</feature>
<name>A0ABR6VL91_9FIRM</name>
<evidence type="ECO:0000256" key="3">
    <source>
        <dbReference type="ARBA" id="ARBA00022475"/>
    </source>
</evidence>
<feature type="domain" description="PTS EIIB type-1" evidence="13">
    <location>
        <begin position="4"/>
        <end position="86"/>
    </location>
</feature>
<dbReference type="EMBL" id="JACOGK010000027">
    <property type="protein sequence ID" value="MBC3537444.1"/>
    <property type="molecule type" value="Genomic_DNA"/>
</dbReference>
<keyword evidence="2" id="KW-0813">Transport</keyword>
<feature type="transmembrane region" description="Helical" evidence="12">
    <location>
        <begin position="129"/>
        <end position="151"/>
    </location>
</feature>
<evidence type="ECO:0000256" key="4">
    <source>
        <dbReference type="ARBA" id="ARBA00022597"/>
    </source>
</evidence>
<dbReference type="InterPro" id="IPR036878">
    <property type="entry name" value="Glu_permease_IIB"/>
</dbReference>
<evidence type="ECO:0000256" key="2">
    <source>
        <dbReference type="ARBA" id="ARBA00022448"/>
    </source>
</evidence>
<dbReference type="Gene3D" id="3.30.1360.60">
    <property type="entry name" value="Glucose permease domain IIB"/>
    <property type="match status" value="1"/>
</dbReference>
<evidence type="ECO:0000256" key="12">
    <source>
        <dbReference type="SAM" id="Phobius"/>
    </source>
</evidence>
<dbReference type="SUPFAM" id="SSF55604">
    <property type="entry name" value="Glucose permease domain IIB"/>
    <property type="match status" value="1"/>
</dbReference>
<protein>
    <submittedName>
        <fullName evidence="15">PTS transporter subunit EIIC</fullName>
    </submittedName>
</protein>
<dbReference type="InterPro" id="IPR003352">
    <property type="entry name" value="PTS_EIIC"/>
</dbReference>
<reference evidence="15 16" key="1">
    <citation type="submission" date="2020-08" db="EMBL/GenBank/DDBJ databases">
        <authorList>
            <person name="Liu C."/>
            <person name="Sun Q."/>
        </authorList>
    </citation>
    <scope>NUCLEOTIDE SEQUENCE [LARGE SCALE GENOMIC DNA]</scope>
    <source>
        <strain evidence="15 16">NSJ-59</strain>
    </source>
</reference>
<keyword evidence="9 12" id="KW-1133">Transmembrane helix</keyword>
<dbReference type="InterPro" id="IPR050558">
    <property type="entry name" value="PTS_Sugar-Specific_Components"/>
</dbReference>
<keyword evidence="4" id="KW-0762">Sugar transport</keyword>
<dbReference type="RefSeq" id="WP_186503834.1">
    <property type="nucleotide sequence ID" value="NZ_JACOGK010000027.1"/>
</dbReference>
<feature type="transmembrane region" description="Helical" evidence="12">
    <location>
        <begin position="429"/>
        <end position="452"/>
    </location>
</feature>
<dbReference type="PANTHER" id="PTHR30175">
    <property type="entry name" value="PHOSPHOTRANSFERASE SYSTEM TRANSPORT PROTEIN"/>
    <property type="match status" value="1"/>
</dbReference>
<feature type="transmembrane region" description="Helical" evidence="12">
    <location>
        <begin position="188"/>
        <end position="207"/>
    </location>
</feature>
<feature type="transmembrane region" description="Helical" evidence="12">
    <location>
        <begin position="250"/>
        <end position="275"/>
    </location>
</feature>
<proteinExistence type="predicted"/>
<evidence type="ECO:0000256" key="11">
    <source>
        <dbReference type="PROSITE-ProRule" id="PRU00421"/>
    </source>
</evidence>
<keyword evidence="3" id="KW-1003">Cell membrane</keyword>
<evidence type="ECO:0000256" key="7">
    <source>
        <dbReference type="ARBA" id="ARBA00022692"/>
    </source>
</evidence>
<feature type="active site" description="Phosphocysteine intermediate; for EIIB activity" evidence="11">
    <location>
        <position position="26"/>
    </location>
</feature>
<keyword evidence="6" id="KW-0598">Phosphotransferase system</keyword>
<keyword evidence="5" id="KW-0808">Transferase</keyword>
<dbReference type="Pfam" id="PF00367">
    <property type="entry name" value="PTS_EIIB"/>
    <property type="match status" value="1"/>
</dbReference>
<evidence type="ECO:0000259" key="13">
    <source>
        <dbReference type="PROSITE" id="PS51098"/>
    </source>
</evidence>
<evidence type="ECO:0000259" key="14">
    <source>
        <dbReference type="PROSITE" id="PS51103"/>
    </source>
</evidence>
<organism evidence="15 16">
    <name type="scientific">Megasphaera hominis</name>
    <dbReference type="NCBI Taxonomy" id="159836"/>
    <lineage>
        <taxon>Bacteria</taxon>
        <taxon>Bacillati</taxon>
        <taxon>Bacillota</taxon>
        <taxon>Negativicutes</taxon>
        <taxon>Veillonellales</taxon>
        <taxon>Veillonellaceae</taxon>
        <taxon>Megasphaera</taxon>
    </lineage>
</organism>
<keyword evidence="7 12" id="KW-0812">Transmembrane</keyword>
<feature type="transmembrane region" description="Helical" evidence="12">
    <location>
        <begin position="391"/>
        <end position="417"/>
    </location>
</feature>
<dbReference type="PROSITE" id="PS51098">
    <property type="entry name" value="PTS_EIIB_TYPE_1"/>
    <property type="match status" value="1"/>
</dbReference>
<dbReference type="Proteomes" id="UP000606870">
    <property type="component" value="Unassembled WGS sequence"/>
</dbReference>
<evidence type="ECO:0000256" key="10">
    <source>
        <dbReference type="ARBA" id="ARBA00023136"/>
    </source>
</evidence>
<evidence type="ECO:0000256" key="9">
    <source>
        <dbReference type="ARBA" id="ARBA00022989"/>
    </source>
</evidence>
<dbReference type="InterPro" id="IPR013013">
    <property type="entry name" value="PTS_EIIC_1"/>
</dbReference>
<feature type="transmembrane region" description="Helical" evidence="12">
    <location>
        <begin position="325"/>
        <end position="352"/>
    </location>
</feature>
<evidence type="ECO:0000313" key="16">
    <source>
        <dbReference type="Proteomes" id="UP000606870"/>
    </source>
</evidence>
<dbReference type="PROSITE" id="PS01035">
    <property type="entry name" value="PTS_EIIB_TYPE_1_CYS"/>
    <property type="match status" value="1"/>
</dbReference>